<dbReference type="SUPFAM" id="SSF50405">
    <property type="entry name" value="Actin-crosslinking proteins"/>
    <property type="match status" value="1"/>
</dbReference>
<feature type="signal peptide" evidence="1">
    <location>
        <begin position="1"/>
        <end position="28"/>
    </location>
</feature>
<evidence type="ECO:0000256" key="1">
    <source>
        <dbReference type="SAM" id="SignalP"/>
    </source>
</evidence>
<keyword evidence="3" id="KW-0378">Hydrolase</keyword>
<gene>
    <name evidence="3" type="ORF">AB5J53_00510</name>
</gene>
<dbReference type="GO" id="GO:0004519">
    <property type="term" value="F:endonuclease activity"/>
    <property type="evidence" value="ECO:0007669"/>
    <property type="project" value="UniProtKB-KW"/>
</dbReference>
<sequence>MRRTTRTGALLALLLTFLTLSIASSAQAGDVLTEKSAGRKYALQSKAASDNAGKPVCVSAEINDAGNQSGKLRARTNCSDPSSLGSWETFTLHTDDKGSHAALRSEANGLYVSAEFHDADSHFGMLRARQTDAIGNWERFELVDLKDGWYALQYNFTEGGTSQDYYVSAEVNSTGGDEGLLRARMTTTPGSWERFKLVPIPASSQPPTAASTPTRNIHALTWNTCSNNGDCPMYDYSADEFAYAVTQRAVAAQADVIFLEEFCEKLAKPLEQKLEATLDGGADTWDVRFAPIQYKVGTSHWAQKSCGANRGAYGVAIAVPAENTWYKAVELESPADTERRTALCAAVPTWAVMACTAHFSTGGSGYDDPKRYTQQAQATYLAQQVAQYSGYRPVFGGDLNATPTVTPDGSSEPVLQPLYNAYKECDQPANRPTKGSSKLDYLFGSTSATWSGCTIGSNTANPSDHQPLWGTVTLPAH</sequence>
<keyword evidence="1" id="KW-0732">Signal</keyword>
<dbReference type="InterPro" id="IPR008999">
    <property type="entry name" value="Actin-crosslinking"/>
</dbReference>
<dbReference type="InterPro" id="IPR036691">
    <property type="entry name" value="Endo/exonu/phosph_ase_sf"/>
</dbReference>
<evidence type="ECO:0000259" key="2">
    <source>
        <dbReference type="Pfam" id="PF03372"/>
    </source>
</evidence>
<protein>
    <submittedName>
        <fullName evidence="3">Endonuclease/exonuclease/phosphatase family protein</fullName>
    </submittedName>
</protein>
<organism evidence="3">
    <name type="scientific">Streptomyces sp. R41</name>
    <dbReference type="NCBI Taxonomy" id="3238632"/>
    <lineage>
        <taxon>Bacteria</taxon>
        <taxon>Bacillati</taxon>
        <taxon>Actinomycetota</taxon>
        <taxon>Actinomycetes</taxon>
        <taxon>Kitasatosporales</taxon>
        <taxon>Streptomycetaceae</taxon>
        <taxon>Streptomyces</taxon>
    </lineage>
</organism>
<keyword evidence="3" id="KW-0540">Nuclease</keyword>
<dbReference type="SUPFAM" id="SSF56219">
    <property type="entry name" value="DNase I-like"/>
    <property type="match status" value="1"/>
</dbReference>
<dbReference type="EMBL" id="CP163443">
    <property type="protein sequence ID" value="XDQ50305.1"/>
    <property type="molecule type" value="Genomic_DNA"/>
</dbReference>
<evidence type="ECO:0000313" key="3">
    <source>
        <dbReference type="EMBL" id="XDQ50305.1"/>
    </source>
</evidence>
<name>A0AB39R654_9ACTN</name>
<keyword evidence="3" id="KW-0255">Endonuclease</keyword>
<dbReference type="AlphaFoldDB" id="A0AB39R654"/>
<feature type="chain" id="PRO_5044205624" evidence="1">
    <location>
        <begin position="29"/>
        <end position="477"/>
    </location>
</feature>
<dbReference type="CDD" id="cd00257">
    <property type="entry name" value="beta-trefoil_FSCN-like"/>
    <property type="match status" value="1"/>
</dbReference>
<dbReference type="Gene3D" id="2.80.10.50">
    <property type="match status" value="1"/>
</dbReference>
<feature type="domain" description="Endonuclease/exonuclease/phosphatase" evidence="2">
    <location>
        <begin position="220"/>
        <end position="465"/>
    </location>
</feature>
<accession>A0AB39R654</accession>
<dbReference type="Pfam" id="PF03372">
    <property type="entry name" value="Exo_endo_phos"/>
    <property type="match status" value="1"/>
</dbReference>
<dbReference type="Gene3D" id="3.60.10.10">
    <property type="entry name" value="Endonuclease/exonuclease/phosphatase"/>
    <property type="match status" value="1"/>
</dbReference>
<proteinExistence type="predicted"/>
<dbReference type="RefSeq" id="WP_369243661.1">
    <property type="nucleotide sequence ID" value="NZ_CP163443.1"/>
</dbReference>
<dbReference type="InterPro" id="IPR005135">
    <property type="entry name" value="Endo/exonuclease/phosphatase"/>
</dbReference>
<reference evidence="3" key="1">
    <citation type="submission" date="2024-07" db="EMBL/GenBank/DDBJ databases">
        <authorList>
            <person name="Yu S.T."/>
        </authorList>
    </citation>
    <scope>NUCLEOTIDE SEQUENCE</scope>
    <source>
        <strain evidence="3">R41</strain>
    </source>
</reference>